<evidence type="ECO:0000313" key="2">
    <source>
        <dbReference type="Proteomes" id="UP000478052"/>
    </source>
</evidence>
<keyword evidence="2" id="KW-1185">Reference proteome</keyword>
<name>A0A6G0ZPZ5_APHCR</name>
<reference evidence="1 2" key="1">
    <citation type="submission" date="2019-08" db="EMBL/GenBank/DDBJ databases">
        <title>Whole genome of Aphis craccivora.</title>
        <authorList>
            <person name="Voronova N.V."/>
            <person name="Shulinski R.S."/>
            <person name="Bandarenka Y.V."/>
            <person name="Zhorov D.G."/>
            <person name="Warner D."/>
        </authorList>
    </citation>
    <scope>NUCLEOTIDE SEQUENCE [LARGE SCALE GENOMIC DNA]</scope>
    <source>
        <strain evidence="1">180601</strain>
        <tissue evidence="1">Whole Body</tissue>
    </source>
</reference>
<dbReference type="EMBL" id="VUJU01000048">
    <property type="protein sequence ID" value="KAF0773565.1"/>
    <property type="molecule type" value="Genomic_DNA"/>
</dbReference>
<gene>
    <name evidence="1" type="ORF">FWK35_00006219</name>
</gene>
<dbReference type="Proteomes" id="UP000478052">
    <property type="component" value="Unassembled WGS sequence"/>
</dbReference>
<organism evidence="1 2">
    <name type="scientific">Aphis craccivora</name>
    <name type="common">Cowpea aphid</name>
    <dbReference type="NCBI Taxonomy" id="307492"/>
    <lineage>
        <taxon>Eukaryota</taxon>
        <taxon>Metazoa</taxon>
        <taxon>Ecdysozoa</taxon>
        <taxon>Arthropoda</taxon>
        <taxon>Hexapoda</taxon>
        <taxon>Insecta</taxon>
        <taxon>Pterygota</taxon>
        <taxon>Neoptera</taxon>
        <taxon>Paraneoptera</taxon>
        <taxon>Hemiptera</taxon>
        <taxon>Sternorrhyncha</taxon>
        <taxon>Aphidomorpha</taxon>
        <taxon>Aphidoidea</taxon>
        <taxon>Aphididae</taxon>
        <taxon>Aphidini</taxon>
        <taxon>Aphis</taxon>
        <taxon>Aphis</taxon>
    </lineage>
</organism>
<evidence type="ECO:0000313" key="1">
    <source>
        <dbReference type="EMBL" id="KAF0773565.1"/>
    </source>
</evidence>
<comment type="caution">
    <text evidence="1">The sequence shown here is derived from an EMBL/GenBank/DDBJ whole genome shotgun (WGS) entry which is preliminary data.</text>
</comment>
<proteinExistence type="predicted"/>
<accession>A0A6G0ZPZ5</accession>
<protein>
    <submittedName>
        <fullName evidence="1">Polypyrimidine tract-binding protein 2 isoform X5</fullName>
    </submittedName>
</protein>
<dbReference type="AlphaFoldDB" id="A0A6G0ZPZ5"/>
<sequence>METLAALGVDSVAGNQLLPHQLSLLLSGVPSAAAGLPQARRQLTTGADHSRLAGSYLHSFDSIV</sequence>